<feature type="transmembrane region" description="Helical" evidence="2">
    <location>
        <begin position="45"/>
        <end position="66"/>
    </location>
</feature>
<proteinExistence type="predicted"/>
<dbReference type="SUPFAM" id="SSF53955">
    <property type="entry name" value="Lysozyme-like"/>
    <property type="match status" value="1"/>
</dbReference>
<accession>A0A644U2N4</accession>
<gene>
    <name evidence="4" type="ORF">SDC9_19304</name>
</gene>
<dbReference type="InterPro" id="IPR023346">
    <property type="entry name" value="Lysozyme-like_dom_sf"/>
</dbReference>
<dbReference type="CDD" id="cd16894">
    <property type="entry name" value="MltD-like"/>
    <property type="match status" value="1"/>
</dbReference>
<evidence type="ECO:0000313" key="4">
    <source>
        <dbReference type="EMBL" id="MPL73504.1"/>
    </source>
</evidence>
<dbReference type="AlphaFoldDB" id="A0A644U2N4"/>
<name>A0A644U2N4_9ZZZZ</name>
<protein>
    <recommendedName>
        <fullName evidence="3">Transglycosylase SLT domain-containing protein</fullName>
    </recommendedName>
</protein>
<feature type="domain" description="Transglycosylase SLT" evidence="3">
    <location>
        <begin position="146"/>
        <end position="247"/>
    </location>
</feature>
<reference evidence="4" key="1">
    <citation type="submission" date="2019-08" db="EMBL/GenBank/DDBJ databases">
        <authorList>
            <person name="Kucharzyk K."/>
            <person name="Murdoch R.W."/>
            <person name="Higgins S."/>
            <person name="Loffler F."/>
        </authorList>
    </citation>
    <scope>NUCLEOTIDE SEQUENCE</scope>
</reference>
<keyword evidence="2" id="KW-0472">Membrane</keyword>
<feature type="region of interest" description="Disordered" evidence="1">
    <location>
        <begin position="361"/>
        <end position="382"/>
    </location>
</feature>
<evidence type="ECO:0000259" key="3">
    <source>
        <dbReference type="Pfam" id="PF01464"/>
    </source>
</evidence>
<dbReference type="InterPro" id="IPR008258">
    <property type="entry name" value="Transglycosylase_SLT_dom_1"/>
</dbReference>
<dbReference type="Pfam" id="PF01464">
    <property type="entry name" value="SLT"/>
    <property type="match status" value="1"/>
</dbReference>
<keyword evidence="2" id="KW-0812">Transmembrane</keyword>
<comment type="caution">
    <text evidence="4">The sequence shown here is derived from an EMBL/GenBank/DDBJ whole genome shotgun (WGS) entry which is preliminary data.</text>
</comment>
<dbReference type="PANTHER" id="PTHR37423">
    <property type="entry name" value="SOLUBLE LYTIC MUREIN TRANSGLYCOSYLASE-RELATED"/>
    <property type="match status" value="1"/>
</dbReference>
<sequence>MHRIGDIVRHFNIYTGIPGNNRHRISFEFYRTKVRISWLIMNKKISITILSAIVFFAAVVVSLRFIPGGQKHDEQYKEQFSIHNRAYAVPLPEEISFAGEPAPMDLYYVREGLDRELLVNTYWHSNTILLLKRAARYFPVIEPVLKANGVPDDFKYVALIESGLMNVVSPSNAAGFWQFLDKTGRQYGLEVTEQVDERYNHKKSTEAACRYLKDAYKQLNNWTLAAASYNAGQGRITREVSRQSADNYYDLYLNQETSRYIFRILALKLIYEDPTAYGFYLREKDLYPPFKTISVIVDTNITDLINFAARQKVNYRILKEFNPWLRTDQLKVAPGKNYVIDLPEDGYTGYTKLQKGLQNGEEIFGRKADNRPDKSSSGEAGE</sequence>
<dbReference type="Gene3D" id="1.10.530.10">
    <property type="match status" value="1"/>
</dbReference>
<feature type="compositionally biased region" description="Basic and acidic residues" evidence="1">
    <location>
        <begin position="363"/>
        <end position="376"/>
    </location>
</feature>
<evidence type="ECO:0000256" key="2">
    <source>
        <dbReference type="SAM" id="Phobius"/>
    </source>
</evidence>
<evidence type="ECO:0000256" key="1">
    <source>
        <dbReference type="SAM" id="MobiDB-lite"/>
    </source>
</evidence>
<dbReference type="PANTHER" id="PTHR37423:SF2">
    <property type="entry name" value="MEMBRANE-BOUND LYTIC MUREIN TRANSGLYCOSYLASE C"/>
    <property type="match status" value="1"/>
</dbReference>
<organism evidence="4">
    <name type="scientific">bioreactor metagenome</name>
    <dbReference type="NCBI Taxonomy" id="1076179"/>
    <lineage>
        <taxon>unclassified sequences</taxon>
        <taxon>metagenomes</taxon>
        <taxon>ecological metagenomes</taxon>
    </lineage>
</organism>
<dbReference type="EMBL" id="VSSQ01000073">
    <property type="protein sequence ID" value="MPL73504.1"/>
    <property type="molecule type" value="Genomic_DNA"/>
</dbReference>
<keyword evidence="2" id="KW-1133">Transmembrane helix</keyword>